<dbReference type="SUPFAM" id="SSF48403">
    <property type="entry name" value="Ankyrin repeat"/>
    <property type="match status" value="1"/>
</dbReference>
<reference evidence="4" key="1">
    <citation type="submission" date="2005-10" db="EMBL/GenBank/DDBJ databases">
        <authorList>
            <person name="Loftus B.J."/>
            <person name="Nene V.M."/>
            <person name="Hannick L.I."/>
            <person name="Bidwell S."/>
            <person name="Haas B."/>
            <person name="Amedeo P."/>
            <person name="Orvis J."/>
            <person name="Wortman J.R."/>
            <person name="White O.R."/>
            <person name="Salzberg S."/>
            <person name="Shumway M."/>
            <person name="Koo H."/>
            <person name="Zhao Y."/>
            <person name="Holmes M."/>
            <person name="Miller J."/>
            <person name="Schatz M."/>
            <person name="Pop M."/>
            <person name="Pai G."/>
            <person name="Utterback T."/>
            <person name="Rogers Y.-H."/>
            <person name="Kravitz S."/>
            <person name="Fraser C.M."/>
        </authorList>
    </citation>
    <scope>NUCLEOTIDE SEQUENCE</scope>
    <source>
        <strain evidence="4">Liverpool</strain>
    </source>
</reference>
<dbReference type="Proteomes" id="UP000682892">
    <property type="component" value="Unassembled WGS sequence"/>
</dbReference>
<dbReference type="InterPro" id="IPR036770">
    <property type="entry name" value="Ankyrin_rpt-contain_sf"/>
</dbReference>
<sequence>MSWSLNGGFGQPVAIDNDESKLRSLIDRGQLHAKDNSGYTALHYAARSGHLSICRILLDAGISIDEQTHGGVTALHRAAMMGHIDIVNLLLARKANPSVQDSDGKTALHRAAEKSHLEVCRSLLQRDGSNLATIRDCKGKVPLELVPERSSQRIELLELFNNVL</sequence>
<feature type="repeat" description="ANK" evidence="3">
    <location>
        <begin position="103"/>
        <end position="126"/>
    </location>
</feature>
<evidence type="ECO:0000256" key="1">
    <source>
        <dbReference type="ARBA" id="ARBA00022737"/>
    </source>
</evidence>
<reference evidence="4" key="2">
    <citation type="journal article" date="2007" name="Science">
        <title>Genome sequence of Aedes aegypti, a major arbovirus vector.</title>
        <authorList>
            <person name="Nene V."/>
            <person name="Wortman J.R."/>
            <person name="Lawson D."/>
            <person name="Haas B."/>
            <person name="Kodira C."/>
            <person name="Tu Z.J."/>
            <person name="Loftus B."/>
            <person name="Xi Z."/>
            <person name="Megy K."/>
            <person name="Grabherr M."/>
            <person name="Ren Q."/>
            <person name="Zdobnov E.M."/>
            <person name="Lobo N.F."/>
            <person name="Campbell K.S."/>
            <person name="Brown S.E."/>
            <person name="Bonaldo M.F."/>
            <person name="Zhu J."/>
            <person name="Sinkins S.P."/>
            <person name="Hogenkamp D.G."/>
            <person name="Amedeo P."/>
            <person name="Arensburger P."/>
            <person name="Atkinson P.W."/>
            <person name="Bidwell S."/>
            <person name="Biedler J."/>
            <person name="Birney E."/>
            <person name="Bruggner R.V."/>
            <person name="Costas J."/>
            <person name="Coy M.R."/>
            <person name="Crabtree J."/>
            <person name="Crawford M."/>
            <person name="Debruyn B."/>
            <person name="Decaprio D."/>
            <person name="Eiglmeier K."/>
            <person name="Eisenstadt E."/>
            <person name="El-Dorry H."/>
            <person name="Gelbart W.M."/>
            <person name="Gomes S.L."/>
            <person name="Hammond M."/>
            <person name="Hannick L.I."/>
            <person name="Hogan J.R."/>
            <person name="Holmes M.H."/>
            <person name="Jaffe D."/>
            <person name="Johnston J.S."/>
            <person name="Kennedy R.C."/>
            <person name="Koo H."/>
            <person name="Kravitz S."/>
            <person name="Kriventseva E.V."/>
            <person name="Kulp D."/>
            <person name="Labutti K."/>
            <person name="Lee E."/>
            <person name="Li S."/>
            <person name="Lovin D.D."/>
            <person name="Mao C."/>
            <person name="Mauceli E."/>
            <person name="Menck C.F."/>
            <person name="Miller J.R."/>
            <person name="Montgomery P."/>
            <person name="Mori A."/>
            <person name="Nascimento A.L."/>
            <person name="Naveira H.F."/>
            <person name="Nusbaum C."/>
            <person name="O'leary S."/>
            <person name="Orvis J."/>
            <person name="Pertea M."/>
            <person name="Quesneville H."/>
            <person name="Reidenbach K.R."/>
            <person name="Rogers Y.H."/>
            <person name="Roth C.W."/>
            <person name="Schneider J.R."/>
            <person name="Schatz M."/>
            <person name="Shumway M."/>
            <person name="Stanke M."/>
            <person name="Stinson E.O."/>
            <person name="Tubio J.M."/>
            <person name="Vanzee J.P."/>
            <person name="Verjovski-Almeida S."/>
            <person name="Werner D."/>
            <person name="White O."/>
            <person name="Wyder S."/>
            <person name="Zeng Q."/>
            <person name="Zhao Q."/>
            <person name="Zhao Y."/>
            <person name="Hill C.A."/>
            <person name="Raikhel A.S."/>
            <person name="Soares M.B."/>
            <person name="Knudson D.L."/>
            <person name="Lee N.H."/>
            <person name="Galagan J."/>
            <person name="Salzberg S.L."/>
            <person name="Paulsen I.T."/>
            <person name="Dimopoulos G."/>
            <person name="Collins F.H."/>
            <person name="Birren B."/>
            <person name="Fraser-Liggett C.M."/>
            <person name="Severson D.W."/>
        </authorList>
    </citation>
    <scope>NUCLEOTIDE SEQUENCE [LARGE SCALE GENOMIC DNA]</scope>
    <source>
        <strain evidence="4">Liverpool</strain>
    </source>
</reference>
<reference evidence="4" key="3">
    <citation type="submission" date="2012-09" db="EMBL/GenBank/DDBJ databases">
        <authorList>
            <consortium name="VectorBase"/>
        </authorList>
    </citation>
    <scope>NUCLEOTIDE SEQUENCE</scope>
    <source>
        <strain evidence="4">Liverpool</strain>
    </source>
</reference>
<organism evidence="4 5">
    <name type="scientific">Aedes aegypti</name>
    <name type="common">Yellowfever mosquito</name>
    <name type="synonym">Culex aegypti</name>
    <dbReference type="NCBI Taxonomy" id="7159"/>
    <lineage>
        <taxon>Eukaryota</taxon>
        <taxon>Metazoa</taxon>
        <taxon>Ecdysozoa</taxon>
        <taxon>Arthropoda</taxon>
        <taxon>Hexapoda</taxon>
        <taxon>Insecta</taxon>
        <taxon>Pterygota</taxon>
        <taxon>Neoptera</taxon>
        <taxon>Endopterygota</taxon>
        <taxon>Diptera</taxon>
        <taxon>Nematocera</taxon>
        <taxon>Culicoidea</taxon>
        <taxon>Culicidae</taxon>
        <taxon>Culicinae</taxon>
        <taxon>Aedini</taxon>
        <taxon>Aedes</taxon>
        <taxon>Stegomyia</taxon>
    </lineage>
</organism>
<dbReference type="Pfam" id="PF12796">
    <property type="entry name" value="Ank_2"/>
    <property type="match status" value="1"/>
</dbReference>
<dbReference type="PRINTS" id="PR01415">
    <property type="entry name" value="ANKYRIN"/>
</dbReference>
<keyword evidence="1" id="KW-0677">Repeat</keyword>
<dbReference type="PANTHER" id="PTHR24198">
    <property type="entry name" value="ANKYRIN REPEAT AND PROTEIN KINASE DOMAIN-CONTAINING PROTEIN"/>
    <property type="match status" value="1"/>
</dbReference>
<evidence type="ECO:0000256" key="3">
    <source>
        <dbReference type="PROSITE-ProRule" id="PRU00023"/>
    </source>
</evidence>
<feature type="repeat" description="ANK" evidence="3">
    <location>
        <begin position="37"/>
        <end position="69"/>
    </location>
</feature>
<keyword evidence="2 3" id="KW-0040">ANK repeat</keyword>
<gene>
    <name evidence="4" type="ORF">AaeL_AAEL013941</name>
</gene>
<dbReference type="Pfam" id="PF00023">
    <property type="entry name" value="Ank"/>
    <property type="match status" value="1"/>
</dbReference>
<dbReference type="PANTHER" id="PTHR24198:SF165">
    <property type="entry name" value="ANKYRIN REPEAT-CONTAINING PROTEIN-RELATED"/>
    <property type="match status" value="1"/>
</dbReference>
<dbReference type="SMART" id="SM00248">
    <property type="entry name" value="ANK"/>
    <property type="match status" value="3"/>
</dbReference>
<dbReference type="InterPro" id="IPR002110">
    <property type="entry name" value="Ankyrin_rpt"/>
</dbReference>
<dbReference type="KEGG" id="aag:5578961"/>
<evidence type="ECO:0000256" key="2">
    <source>
        <dbReference type="ARBA" id="ARBA00023043"/>
    </source>
</evidence>
<dbReference type="OrthoDB" id="539213at2759"/>
<evidence type="ECO:0000313" key="5">
    <source>
        <dbReference type="Proteomes" id="UP000682892"/>
    </source>
</evidence>
<name>Q16HR1_AEDAE</name>
<accession>Q16HR1</accession>
<dbReference type="VEuPathDB" id="VectorBase:AAEL026310"/>
<protein>
    <submittedName>
        <fullName evidence="4">AAEL013941-PA</fullName>
    </submittedName>
</protein>
<dbReference type="AlphaFoldDB" id="Q16HR1"/>
<dbReference type="Gene3D" id="1.25.40.20">
    <property type="entry name" value="Ankyrin repeat-containing domain"/>
    <property type="match status" value="2"/>
</dbReference>
<evidence type="ECO:0000313" key="4">
    <source>
        <dbReference type="EMBL" id="EAT33793.1"/>
    </source>
</evidence>
<dbReference type="EMBL" id="CH478148">
    <property type="protein sequence ID" value="EAT33793.1"/>
    <property type="molecule type" value="Genomic_DNA"/>
</dbReference>
<dbReference type="HOGENOM" id="CLU_000134_35_1_1"/>
<proteinExistence type="predicted"/>
<dbReference type="PROSITE" id="PS50088">
    <property type="entry name" value="ANK_REPEAT"/>
    <property type="match status" value="3"/>
</dbReference>
<dbReference type="PROSITE" id="PS50297">
    <property type="entry name" value="ANK_REP_REGION"/>
    <property type="match status" value="3"/>
</dbReference>
<feature type="repeat" description="ANK" evidence="3">
    <location>
        <begin position="70"/>
        <end position="102"/>
    </location>
</feature>